<gene>
    <name evidence="3" type="ORF">L1F29_23505</name>
</gene>
<evidence type="ECO:0000313" key="3">
    <source>
        <dbReference type="EMBL" id="UVI28400.1"/>
    </source>
</evidence>
<dbReference type="InterPro" id="IPR054110">
    <property type="entry name" value="EndoD-like_D2"/>
</dbReference>
<dbReference type="Pfam" id="PF21910">
    <property type="entry name" value="GH85_C"/>
    <property type="match status" value="1"/>
</dbReference>
<feature type="domain" description="Cytosolic endo-beta-N-acetylglucosaminidase TIM barrel" evidence="1">
    <location>
        <begin position="78"/>
        <end position="403"/>
    </location>
</feature>
<reference evidence="3" key="1">
    <citation type="submission" date="2022-01" db="EMBL/GenBank/DDBJ databases">
        <title>Paenibacillus spongiae sp. nov., isolated from marine sponge.</title>
        <authorList>
            <person name="Li Z."/>
            <person name="Zhang M."/>
        </authorList>
    </citation>
    <scope>NUCLEOTIDE SEQUENCE</scope>
    <source>
        <strain evidence="3">PHS-Z3</strain>
    </source>
</reference>
<evidence type="ECO:0000259" key="2">
    <source>
        <dbReference type="Pfam" id="PF21910"/>
    </source>
</evidence>
<dbReference type="RefSeq" id="WP_258384488.1">
    <property type="nucleotide sequence ID" value="NZ_CP091430.1"/>
</dbReference>
<protein>
    <recommendedName>
        <fullName evidence="5">Mannosyl-glycoprotein endo-beta-N-acetylglucosaminidase</fullName>
    </recommendedName>
</protein>
<accession>A0ABY5S492</accession>
<sequence length="668" mass="75132">MTENVNSHQPTIHGYHAKDIKNWSPETDPHAKYLRSRVPLAKRITPFAATQANPGLSSKPQVMNLAPDYNNMKTGYKYNDTFCCNLLKFWQYTDFYGSWHGVPVTGSDIDSPDYGVINIPNPAYTDAAHRNGVLSLGCWFWPREVQFSDLLEQLADGSFPVADKMIEMAEYFGFDGYFFNQEAAVSPEDASKLLEMVKYLRKKAPAHFHIQWYDAMLPDGSLKYQNQFNAKNSPWMIDNGEPGIHSMFVNYAWNEKRINDSVEFAKSLGLDPYQVLFPGTENYKYAYNPPYDTRAIFPEGAEPRTSWALFGTDFTWDRYSNKFDPDDQEAVHKRERLYWSGPTEDPTDRIGRTLYEPYPDPFHEVDPWEYRKWDGVAHYIPERSVIGGYPFVTRFNTGHGRAFFVEGQVSSAKEWNNAGIQDILPSWQWWVRSGGSEAPLNVSYDYSVAYNGGSSLKVSGTLGPDNTTEVRLFKTKLSVSPEVGLSVTYRTAAAAATSKLKVGLLFEDDPSDFVWLEIGGGTNAAWSKRTVSLEAYSGRTIAAIGLGFESTAKSSEHAFYIGELALNDAPASRPAAPTGFRVDQAYFNDNKAELFLSWDFASSGVWYYEINRLKSDGGKEVIGRIYDEVYYVKGLEQVGGEPTAELELTAVGFDGTASDPAHAQINFC</sequence>
<dbReference type="Pfam" id="PF03644">
    <property type="entry name" value="Glyco_hydro_85"/>
    <property type="match status" value="1"/>
</dbReference>
<dbReference type="Gene3D" id="2.60.120.260">
    <property type="entry name" value="Galactose-binding domain-like"/>
    <property type="match status" value="1"/>
</dbReference>
<name>A0ABY5S492_9BACL</name>
<dbReference type="InterPro" id="IPR032979">
    <property type="entry name" value="ENGase"/>
</dbReference>
<dbReference type="PANTHER" id="PTHR13246:SF1">
    <property type="entry name" value="CYTOSOLIC ENDO-BETA-N-ACETYLGLUCOSAMINIDASE"/>
    <property type="match status" value="1"/>
</dbReference>
<evidence type="ECO:0000313" key="4">
    <source>
        <dbReference type="Proteomes" id="UP001057877"/>
    </source>
</evidence>
<dbReference type="PANTHER" id="PTHR13246">
    <property type="entry name" value="ENDO BETA N-ACETYLGLUCOSAMINIDASE"/>
    <property type="match status" value="1"/>
</dbReference>
<feature type="domain" description="Endo-beta-N-acetylglucosaminidase D-like D2" evidence="2">
    <location>
        <begin position="580"/>
        <end position="666"/>
    </location>
</feature>
<proteinExistence type="predicted"/>
<dbReference type="InterPro" id="IPR005201">
    <property type="entry name" value="TIM_ENGase"/>
</dbReference>
<dbReference type="EMBL" id="CP091430">
    <property type="protein sequence ID" value="UVI28400.1"/>
    <property type="molecule type" value="Genomic_DNA"/>
</dbReference>
<dbReference type="Gene3D" id="2.60.40.10">
    <property type="entry name" value="Immunoglobulins"/>
    <property type="match status" value="1"/>
</dbReference>
<keyword evidence="4" id="KW-1185">Reference proteome</keyword>
<dbReference type="Proteomes" id="UP001057877">
    <property type="component" value="Chromosome"/>
</dbReference>
<dbReference type="Gene3D" id="3.20.20.80">
    <property type="entry name" value="Glycosidases"/>
    <property type="match status" value="1"/>
</dbReference>
<organism evidence="3 4">
    <name type="scientific">Paenibacillus spongiae</name>
    <dbReference type="NCBI Taxonomy" id="2909671"/>
    <lineage>
        <taxon>Bacteria</taxon>
        <taxon>Bacillati</taxon>
        <taxon>Bacillota</taxon>
        <taxon>Bacilli</taxon>
        <taxon>Bacillales</taxon>
        <taxon>Paenibacillaceae</taxon>
        <taxon>Paenibacillus</taxon>
    </lineage>
</organism>
<dbReference type="InterPro" id="IPR013783">
    <property type="entry name" value="Ig-like_fold"/>
</dbReference>
<evidence type="ECO:0000259" key="1">
    <source>
        <dbReference type="Pfam" id="PF03644"/>
    </source>
</evidence>
<evidence type="ECO:0008006" key="5">
    <source>
        <dbReference type="Google" id="ProtNLM"/>
    </source>
</evidence>